<evidence type="ECO:0000313" key="2">
    <source>
        <dbReference type="Proteomes" id="UP000345637"/>
    </source>
</evidence>
<gene>
    <name evidence="1" type="ORF">NCTC12998_07287</name>
</gene>
<dbReference type="Proteomes" id="UP000345637">
    <property type="component" value="Unassembled WGS sequence"/>
</dbReference>
<dbReference type="EMBL" id="CAADJE010000041">
    <property type="protein sequence ID" value="VFS92170.1"/>
    <property type="molecule type" value="Genomic_DNA"/>
</dbReference>
<dbReference type="AlphaFoldDB" id="A0A485D5C5"/>
<sequence>MPYTVTIKNDSLFTNGQGAIHTWLELSDGSSDVVYFGFTPTDLGYFNNKGSLDSGDYLKQRVSSEQLTIGITAEQYGSMAKAISKFEKSSPLYDLIPDGDGSDFNCTTAASFILKSAGIDFLDSVQSPFGVAAKLMAIMITR</sequence>
<name>A0A485D5C5_RAOPL</name>
<reference evidence="1 2" key="1">
    <citation type="submission" date="2019-03" db="EMBL/GenBank/DDBJ databases">
        <authorList>
            <consortium name="Pathogen Informatics"/>
        </authorList>
    </citation>
    <scope>NUCLEOTIDE SEQUENCE [LARGE SCALE GENOMIC DNA]</scope>
    <source>
        <strain evidence="1 2">NCTC12998</strain>
    </source>
</reference>
<protein>
    <submittedName>
        <fullName evidence="1">Uncharacterized protein</fullName>
    </submittedName>
</protein>
<accession>A0A485D5C5</accession>
<proteinExistence type="predicted"/>
<evidence type="ECO:0000313" key="1">
    <source>
        <dbReference type="EMBL" id="VFS92170.1"/>
    </source>
</evidence>
<organism evidence="1 2">
    <name type="scientific">Raoultella planticola</name>
    <name type="common">Klebsiella planticola</name>
    <dbReference type="NCBI Taxonomy" id="575"/>
    <lineage>
        <taxon>Bacteria</taxon>
        <taxon>Pseudomonadati</taxon>
        <taxon>Pseudomonadota</taxon>
        <taxon>Gammaproteobacteria</taxon>
        <taxon>Enterobacterales</taxon>
        <taxon>Enterobacteriaceae</taxon>
        <taxon>Klebsiella/Raoultella group</taxon>
        <taxon>Raoultella</taxon>
    </lineage>
</organism>